<dbReference type="SUPFAM" id="SSF56655">
    <property type="entry name" value="Carbohydrate phosphatase"/>
    <property type="match status" value="1"/>
</dbReference>
<evidence type="ECO:0000313" key="1">
    <source>
        <dbReference type="EMBL" id="RAI97357.1"/>
    </source>
</evidence>
<dbReference type="PRINTS" id="PR00377">
    <property type="entry name" value="IMPHPHTASES"/>
</dbReference>
<dbReference type="PANTHER" id="PTHR20854:SF4">
    <property type="entry name" value="INOSITOL-1-MONOPHOSPHATASE-RELATED"/>
    <property type="match status" value="1"/>
</dbReference>
<sequence>MSQRLRVFLGINLYPIRVKNICSSRSPDVQTNAKRALSRIRKYRSSNKNGVIVIEQTIRLAQEIAERVIRRAGKVAKDHFDQITYAEEKDIFGDVVTEIDHEAERIICDEISISFPDHEIHSEERGHNGQKSDWLWMIDPLDGTNNFAIGLPIFSVSITLIYRSEPVLGVIYEPLVDRLFVASRGNGASCNLNPMKVQKKEQIHKGTIGWIQGHQVQNEEKAVRLRQHLDVRFKRMMRLWAPTLQWCMLAKGDIDGIVLYNSEGDDLYSGILMAKEAGAIVMDFEGIPFDGMNSEPYLIACHPDHREYFLSVVREGMN</sequence>
<dbReference type="InterPro" id="IPR000760">
    <property type="entry name" value="Inositol_monophosphatase-like"/>
</dbReference>
<evidence type="ECO:0000313" key="2">
    <source>
        <dbReference type="Proteomes" id="UP000248827"/>
    </source>
</evidence>
<dbReference type="EMBL" id="QLLI01000005">
    <property type="protein sequence ID" value="RAI97357.1"/>
    <property type="molecule type" value="Genomic_DNA"/>
</dbReference>
<dbReference type="Gene3D" id="3.30.540.10">
    <property type="entry name" value="Fructose-1,6-Bisphosphatase, subunit A, domain 1"/>
    <property type="match status" value="1"/>
</dbReference>
<dbReference type="PANTHER" id="PTHR20854">
    <property type="entry name" value="INOSITOL MONOPHOSPHATASE"/>
    <property type="match status" value="1"/>
</dbReference>
<dbReference type="Proteomes" id="UP000248827">
    <property type="component" value="Unassembled WGS sequence"/>
</dbReference>
<keyword evidence="2" id="KW-1185">Reference proteome</keyword>
<dbReference type="Gene3D" id="3.40.190.80">
    <property type="match status" value="1"/>
</dbReference>
<organism evidence="1 2">
    <name type="scientific">Paenibacillus pabuli</name>
    <dbReference type="NCBI Taxonomy" id="1472"/>
    <lineage>
        <taxon>Bacteria</taxon>
        <taxon>Bacillati</taxon>
        <taxon>Bacillota</taxon>
        <taxon>Bacilli</taxon>
        <taxon>Bacillales</taxon>
        <taxon>Paenibacillaceae</taxon>
        <taxon>Paenibacillus</taxon>
    </lineage>
</organism>
<accession>A0ABX9BLK1</accession>
<protein>
    <submittedName>
        <fullName evidence="1">Myo-inositol-1(Or 4)-monophosphatase</fullName>
    </submittedName>
</protein>
<reference evidence="1 2" key="1">
    <citation type="submission" date="2018-06" db="EMBL/GenBank/DDBJ databases">
        <title>Freshwater and sediment microbial communities from various areas in North America, analyzing microbe dynamics in response to fracking.</title>
        <authorList>
            <person name="Lamendella R."/>
        </authorList>
    </citation>
    <scope>NUCLEOTIDE SEQUENCE [LARGE SCALE GENOMIC DNA]</scope>
    <source>
        <strain evidence="1 2">NG-13</strain>
    </source>
</reference>
<gene>
    <name evidence="1" type="ORF">DET54_105321</name>
</gene>
<name>A0ABX9BLK1_9BACL</name>
<comment type="caution">
    <text evidence="1">The sequence shown here is derived from an EMBL/GenBank/DDBJ whole genome shotgun (WGS) entry which is preliminary data.</text>
</comment>
<dbReference type="Pfam" id="PF00459">
    <property type="entry name" value="Inositol_P"/>
    <property type="match status" value="1"/>
</dbReference>
<proteinExistence type="predicted"/>